<evidence type="ECO:0000313" key="3">
    <source>
        <dbReference type="Proteomes" id="UP001155057"/>
    </source>
</evidence>
<evidence type="ECO:0000256" key="1">
    <source>
        <dbReference type="SAM" id="MobiDB-lite"/>
    </source>
</evidence>
<name>A0A9X2Q4F9_9BACT</name>
<feature type="region of interest" description="Disordered" evidence="1">
    <location>
        <begin position="1"/>
        <end position="34"/>
    </location>
</feature>
<accession>A0A9X2Q4F9</accession>
<protein>
    <submittedName>
        <fullName evidence="2">Uncharacterized protein</fullName>
    </submittedName>
</protein>
<dbReference type="RefSeq" id="WP_259123877.1">
    <property type="nucleotide sequence ID" value="NZ_JANTZO010000005.1"/>
</dbReference>
<proteinExistence type="predicted"/>
<evidence type="ECO:0000313" key="2">
    <source>
        <dbReference type="EMBL" id="MCS3709914.1"/>
    </source>
</evidence>
<dbReference type="Proteomes" id="UP001155057">
    <property type="component" value="Unassembled WGS sequence"/>
</dbReference>
<dbReference type="AlphaFoldDB" id="A0A9X2Q4F9"/>
<reference evidence="2" key="1">
    <citation type="submission" date="2022-08" db="EMBL/GenBank/DDBJ databases">
        <title>Genomic Encyclopedia of Type Strains, Phase V (KMG-V): Genome sequencing to study the core and pangenomes of soil and plant-associated prokaryotes.</title>
        <authorList>
            <person name="Whitman W."/>
        </authorList>
    </citation>
    <scope>NUCLEOTIDE SEQUENCE</scope>
    <source>
        <strain evidence="2">SP3049</strain>
    </source>
</reference>
<feature type="compositionally biased region" description="Low complexity" evidence="1">
    <location>
        <begin position="1"/>
        <end position="19"/>
    </location>
</feature>
<dbReference type="EMBL" id="JANUAE010000004">
    <property type="protein sequence ID" value="MCS3709914.1"/>
    <property type="molecule type" value="Genomic_DNA"/>
</dbReference>
<sequence>MPTSQTTSAEPPSPTSSNTDQLYPILRDEGRSADLPRMSKRLRRVLEEIAETIEVEAGSGERGEEGGKALAFSGLEIEYERRRISWTSPEGSGEVRFPKSKMKGVVRSLLSNDAGRVLVGGLKYVSWHLSAEEVAERALENGVIAPVESASREGTEYRITQEGIREEWDAAFQLLDDAMEVRICLSEQGRALAATLQAWKEAKKGGVPIGKALSNENLPDGYLRPSDRRDPGRLRSRGLYAETVGGEAYYGKSDLIVKGSPPELPEKHRSGEDRIRKTLANLEVREEKGGEARPVQYVERQCRSRPEEYIVLENGMRVDVQSALYVRQAFPNGTWTTGHYEAMHSRGFGDETSEERVESEFVVVVDEDGTILAALPPYKSGQ</sequence>
<comment type="caution">
    <text evidence="2">The sequence shown here is derived from an EMBL/GenBank/DDBJ whole genome shotgun (WGS) entry which is preliminary data.</text>
</comment>
<gene>
    <name evidence="2" type="ORF">GGP61_001518</name>
</gene>
<organism evidence="2 3">
    <name type="scientific">Salinibacter ruber</name>
    <dbReference type="NCBI Taxonomy" id="146919"/>
    <lineage>
        <taxon>Bacteria</taxon>
        <taxon>Pseudomonadati</taxon>
        <taxon>Rhodothermota</taxon>
        <taxon>Rhodothermia</taxon>
        <taxon>Rhodothermales</taxon>
        <taxon>Salinibacteraceae</taxon>
        <taxon>Salinibacter</taxon>
    </lineage>
</organism>